<keyword evidence="2" id="KW-1185">Reference proteome</keyword>
<dbReference type="CDD" id="cd07814">
    <property type="entry name" value="SRPBCC_CalC_Aha1-like"/>
    <property type="match status" value="1"/>
</dbReference>
<gene>
    <name evidence="1" type="ORF">CIT40_32410</name>
</gene>
<reference evidence="1 2" key="1">
    <citation type="journal article" date="2017" name="Syst. Appl. Microbiol.">
        <title>Soybeans inoculated with root zone soils of Canadian native legumes harbour diverse and novel Bradyrhizobium spp. that possess agricultural potential.</title>
        <authorList>
            <person name="Bromfield E.S.P."/>
            <person name="Cloutier S."/>
            <person name="Tambong J.T."/>
            <person name="Tran Thi T.V."/>
        </authorList>
    </citation>
    <scope>NUCLEOTIDE SEQUENCE [LARGE SCALE GENOMIC DNA]</scope>
    <source>
        <strain evidence="1 2">39S1MB</strain>
    </source>
</reference>
<dbReference type="Proteomes" id="UP000215884">
    <property type="component" value="Chromosome"/>
</dbReference>
<name>A0A2U8Q4N1_9BRAD</name>
<dbReference type="SUPFAM" id="SSF55961">
    <property type="entry name" value="Bet v1-like"/>
    <property type="match status" value="1"/>
</dbReference>
<dbReference type="EMBL" id="CP029426">
    <property type="protein sequence ID" value="AWM04275.1"/>
    <property type="molecule type" value="Genomic_DNA"/>
</dbReference>
<dbReference type="OrthoDB" id="9803476at2"/>
<evidence type="ECO:0000313" key="1">
    <source>
        <dbReference type="EMBL" id="AWM04275.1"/>
    </source>
</evidence>
<evidence type="ECO:0000313" key="2">
    <source>
        <dbReference type="Proteomes" id="UP000215884"/>
    </source>
</evidence>
<dbReference type="RefSeq" id="WP_094894044.1">
    <property type="nucleotide sequence ID" value="NZ_CP029426.2"/>
</dbReference>
<dbReference type="Gene3D" id="3.30.530.20">
    <property type="match status" value="2"/>
</dbReference>
<proteinExistence type="predicted"/>
<organism evidence="1 2">
    <name type="scientific">Bradyrhizobium amphicarpaeae</name>
    <dbReference type="NCBI Taxonomy" id="1404768"/>
    <lineage>
        <taxon>Bacteria</taxon>
        <taxon>Pseudomonadati</taxon>
        <taxon>Pseudomonadota</taxon>
        <taxon>Alphaproteobacteria</taxon>
        <taxon>Hyphomicrobiales</taxon>
        <taxon>Nitrobacteraceae</taxon>
        <taxon>Bradyrhizobium</taxon>
    </lineage>
</organism>
<dbReference type="AlphaFoldDB" id="A0A2U8Q4N1"/>
<accession>A0A2U8Q4N1</accession>
<reference evidence="1 2" key="2">
    <citation type="journal article" date="2019" name="Int. J. Syst. Evol. Microbiol.">
        <title>Description and complete genome sequence of Bradyrhizobium amphicarpaeae sp. nov., harbouring photosystem and nitrogen-fixation genes.</title>
        <authorList>
            <person name="Bromfield E.S.P."/>
            <person name="Cloutier S."/>
            <person name="Nguyen H.D.T."/>
        </authorList>
    </citation>
    <scope>NUCLEOTIDE SEQUENCE [LARGE SCALE GENOMIC DNA]</scope>
    <source>
        <strain evidence="1 2">39S1MB</strain>
    </source>
</reference>
<sequence>MSEFVKPDHHDASLVLEFDFAAPPAKVWRAVTIPALRERWLPDCDLAKAEPESSIPGEEVRYRLRDPDPPFRESHVVFRIEPHEDGGTRLRIIQHACDVATKLPRPANTNCRLMRAAA</sequence>
<dbReference type="InterPro" id="IPR023393">
    <property type="entry name" value="START-like_dom_sf"/>
</dbReference>
<dbReference type="KEGG" id="brq:CIT40_32410"/>
<protein>
    <submittedName>
        <fullName evidence="1">SRPBCC domain-containing protein</fullName>
    </submittedName>
</protein>